<sequence length="565" mass="67149">MPKDRQSTVRQRQQRPKNKQQISTTEQAKIEKNENYFQSSSITYLLVLLIIAFIISYLHFYYIYKLFENDKHFSHLSTLERELSFRTEMGLYYSYFKQIAIDSSSFTQGFLSIVFDNRTEAPTTINVLERFNLYPEVLLGFIYLAQFTLATQLLSLGLLYILDLLPFPQFFFIVCTQILSLIISTILMFGNRMLLTSLFSTVLFSFYFVCILDYIYLNSSSLFQSYRIVIILRRIIFFLISFIFIKFIIINYLFKSPDDDAHIWDILKSKLSSKFRTFDTQLYTCAKEFDFTDLETITKLCQTGLIPFSFIILCRLAYSFLLDIFQNHKNEYKQIWNYYHLIQTGAYILMGIFIMRLKLFPVPQLCLLISLYMNEQLWPKKIKKITKWKTVLFIFIVIAMTIQGKTNIKEQLAIKGEYSNYPMEKMIEWINSNTQNDSIFAGTMPTMANLKLSTGRSIIVHPHYEHGKIRRRVKLVYTMYSRKPLRHIHSILKQFQVNYYVYESHWCTITNRPKGCSFPEMYDIDEEDERILRRTTLACHTLQSHPDPYFKKLFTYDHLSIYAVL</sequence>
<evidence type="ECO:0000313" key="11">
    <source>
        <dbReference type="Proteomes" id="UP000663860"/>
    </source>
</evidence>
<protein>
    <submittedName>
        <fullName evidence="10">Uncharacterized protein</fullName>
    </submittedName>
</protein>
<dbReference type="GO" id="GO:0005637">
    <property type="term" value="C:nuclear inner membrane"/>
    <property type="evidence" value="ECO:0007669"/>
    <property type="project" value="TreeGrafter"/>
</dbReference>
<feature type="region of interest" description="Disordered" evidence="8">
    <location>
        <begin position="1"/>
        <end position="25"/>
    </location>
</feature>
<feature type="transmembrane region" description="Helical" evidence="9">
    <location>
        <begin position="137"/>
        <end position="162"/>
    </location>
</feature>
<dbReference type="PANTHER" id="PTHR31488">
    <property type="entry name" value="DPY-19-LIKE 1, LIKE (H. SAPIENS)"/>
    <property type="match status" value="1"/>
</dbReference>
<feature type="transmembrane region" description="Helical" evidence="9">
    <location>
        <begin position="305"/>
        <end position="325"/>
    </location>
</feature>
<organism evidence="10 11">
    <name type="scientific">Adineta steineri</name>
    <dbReference type="NCBI Taxonomy" id="433720"/>
    <lineage>
        <taxon>Eukaryota</taxon>
        <taxon>Metazoa</taxon>
        <taxon>Spiralia</taxon>
        <taxon>Gnathifera</taxon>
        <taxon>Rotifera</taxon>
        <taxon>Eurotatoria</taxon>
        <taxon>Bdelloidea</taxon>
        <taxon>Adinetida</taxon>
        <taxon>Adinetidae</taxon>
        <taxon>Adineta</taxon>
    </lineage>
</organism>
<evidence type="ECO:0000256" key="8">
    <source>
        <dbReference type="SAM" id="MobiDB-lite"/>
    </source>
</evidence>
<feature type="transmembrane region" description="Helical" evidence="9">
    <location>
        <begin position="42"/>
        <end position="64"/>
    </location>
</feature>
<feature type="transmembrane region" description="Helical" evidence="9">
    <location>
        <begin position="346"/>
        <end position="373"/>
    </location>
</feature>
<evidence type="ECO:0000256" key="4">
    <source>
        <dbReference type="ARBA" id="ARBA00022679"/>
    </source>
</evidence>
<evidence type="ECO:0000256" key="2">
    <source>
        <dbReference type="ARBA" id="ARBA00008744"/>
    </source>
</evidence>
<feature type="transmembrane region" description="Helical" evidence="9">
    <location>
        <begin position="195"/>
        <end position="215"/>
    </location>
</feature>
<evidence type="ECO:0000256" key="9">
    <source>
        <dbReference type="SAM" id="Phobius"/>
    </source>
</evidence>
<dbReference type="InterPro" id="IPR018732">
    <property type="entry name" value="Dpy-19/Dpy-19-like"/>
</dbReference>
<comment type="similarity">
    <text evidence="2">Belongs to the dpy-19 family.</text>
</comment>
<dbReference type="EMBL" id="CAJNOE010000589">
    <property type="protein sequence ID" value="CAF1281243.1"/>
    <property type="molecule type" value="Genomic_DNA"/>
</dbReference>
<gene>
    <name evidence="10" type="ORF">IZO911_LOCUS32979</name>
</gene>
<dbReference type="PANTHER" id="PTHR31488:SF1">
    <property type="entry name" value="C-MANNOSYLTRANSFERASE DPY19L1"/>
    <property type="match status" value="1"/>
</dbReference>
<dbReference type="Proteomes" id="UP000663860">
    <property type="component" value="Unassembled WGS sequence"/>
</dbReference>
<evidence type="ECO:0000256" key="7">
    <source>
        <dbReference type="ARBA" id="ARBA00023136"/>
    </source>
</evidence>
<keyword evidence="4" id="KW-0808">Transferase</keyword>
<keyword evidence="6 9" id="KW-1133">Transmembrane helix</keyword>
<keyword evidence="7 9" id="KW-0472">Membrane</keyword>
<keyword evidence="3" id="KW-0328">Glycosyltransferase</keyword>
<evidence type="ECO:0000256" key="3">
    <source>
        <dbReference type="ARBA" id="ARBA00022676"/>
    </source>
</evidence>
<dbReference type="GO" id="GO:0000030">
    <property type="term" value="F:mannosyltransferase activity"/>
    <property type="evidence" value="ECO:0007669"/>
    <property type="project" value="TreeGrafter"/>
</dbReference>
<reference evidence="10" key="1">
    <citation type="submission" date="2021-02" db="EMBL/GenBank/DDBJ databases">
        <authorList>
            <person name="Nowell W R."/>
        </authorList>
    </citation>
    <scope>NUCLEOTIDE SEQUENCE</scope>
</reference>
<evidence type="ECO:0000256" key="6">
    <source>
        <dbReference type="ARBA" id="ARBA00022989"/>
    </source>
</evidence>
<feature type="transmembrane region" description="Helical" evidence="9">
    <location>
        <begin position="235"/>
        <end position="254"/>
    </location>
</feature>
<accession>A0A815C2J8</accession>
<feature type="transmembrane region" description="Helical" evidence="9">
    <location>
        <begin position="169"/>
        <end position="189"/>
    </location>
</feature>
<evidence type="ECO:0000256" key="1">
    <source>
        <dbReference type="ARBA" id="ARBA00004141"/>
    </source>
</evidence>
<proteinExistence type="inferred from homology"/>
<keyword evidence="5 9" id="KW-0812">Transmembrane</keyword>
<comment type="subcellular location">
    <subcellularLocation>
        <location evidence="1">Membrane</location>
        <topology evidence="1">Multi-pass membrane protein</topology>
    </subcellularLocation>
</comment>
<dbReference type="AlphaFoldDB" id="A0A815C2J8"/>
<evidence type="ECO:0000313" key="10">
    <source>
        <dbReference type="EMBL" id="CAF1281243.1"/>
    </source>
</evidence>
<evidence type="ECO:0000256" key="5">
    <source>
        <dbReference type="ARBA" id="ARBA00022692"/>
    </source>
</evidence>
<dbReference type="Pfam" id="PF10034">
    <property type="entry name" value="Dpy19"/>
    <property type="match status" value="2"/>
</dbReference>
<comment type="caution">
    <text evidence="10">The sequence shown here is derived from an EMBL/GenBank/DDBJ whole genome shotgun (WGS) entry which is preliminary data.</text>
</comment>
<name>A0A815C2J8_9BILA</name>